<dbReference type="Proteomes" id="UP000322545">
    <property type="component" value="Unassembled WGS sequence"/>
</dbReference>
<evidence type="ECO:0000259" key="1">
    <source>
        <dbReference type="Pfam" id="PF06568"/>
    </source>
</evidence>
<sequence>MPPLSLSRATPRARPHPLLALRLMLSLHRQRRSLARLDDRALADIGLDRDTALTESRRPLWDIPAHWRNS</sequence>
<protein>
    <submittedName>
        <fullName evidence="2">Uncharacterized conserved protein YjiS, DUF1127 family</fullName>
    </submittedName>
</protein>
<dbReference type="EMBL" id="FRCB01000004">
    <property type="protein sequence ID" value="SHM02276.1"/>
    <property type="molecule type" value="Genomic_DNA"/>
</dbReference>
<keyword evidence="3" id="KW-1185">Reference proteome</keyword>
<dbReference type="Pfam" id="PF06568">
    <property type="entry name" value="YjiS-like"/>
    <property type="match status" value="1"/>
</dbReference>
<dbReference type="InterPro" id="IPR009506">
    <property type="entry name" value="YjiS-like"/>
</dbReference>
<organism evidence="2 3">
    <name type="scientific">Roseovarius litoreus</name>
    <dbReference type="NCBI Taxonomy" id="1155722"/>
    <lineage>
        <taxon>Bacteria</taxon>
        <taxon>Pseudomonadati</taxon>
        <taxon>Pseudomonadota</taxon>
        <taxon>Alphaproteobacteria</taxon>
        <taxon>Rhodobacterales</taxon>
        <taxon>Roseobacteraceae</taxon>
        <taxon>Roseovarius</taxon>
    </lineage>
</organism>
<proteinExistence type="predicted"/>
<name>A0A1M7FE52_9RHOB</name>
<accession>A0A1M7FE52</accession>
<dbReference type="AlphaFoldDB" id="A0A1M7FE52"/>
<dbReference type="RefSeq" id="WP_149779352.1">
    <property type="nucleotide sequence ID" value="NZ_FRCB01000004.1"/>
</dbReference>
<reference evidence="2 3" key="1">
    <citation type="submission" date="2016-11" db="EMBL/GenBank/DDBJ databases">
        <authorList>
            <person name="Varghese N."/>
            <person name="Submissions S."/>
        </authorList>
    </citation>
    <scope>NUCLEOTIDE SEQUENCE [LARGE SCALE GENOMIC DNA]</scope>
    <source>
        <strain evidence="2 3">DSM 28249</strain>
    </source>
</reference>
<evidence type="ECO:0000313" key="2">
    <source>
        <dbReference type="EMBL" id="SHM02276.1"/>
    </source>
</evidence>
<evidence type="ECO:0000313" key="3">
    <source>
        <dbReference type="Proteomes" id="UP000322545"/>
    </source>
</evidence>
<gene>
    <name evidence="2" type="ORF">SAMN05443432_104159</name>
</gene>
<feature type="domain" description="YjiS-like" evidence="1">
    <location>
        <begin position="21"/>
        <end position="50"/>
    </location>
</feature>